<evidence type="ECO:0000256" key="5">
    <source>
        <dbReference type="ARBA" id="ARBA00022605"/>
    </source>
</evidence>
<feature type="active site" description="For GATase activity" evidence="13">
    <location>
        <position position="2"/>
    </location>
</feature>
<dbReference type="FunFam" id="3.40.50.620:FF:000031">
    <property type="entry name" value="Asparagine synthase B"/>
    <property type="match status" value="1"/>
</dbReference>
<evidence type="ECO:0000259" key="16">
    <source>
        <dbReference type="PROSITE" id="PS51278"/>
    </source>
</evidence>
<keyword evidence="8 13" id="KW-0061">Asparagine biosynthesis</keyword>
<dbReference type="PANTHER" id="PTHR11772:SF2">
    <property type="entry name" value="ASPARAGINE SYNTHETASE [GLUTAMINE-HYDROLYZING]"/>
    <property type="match status" value="1"/>
</dbReference>
<reference evidence="17" key="1">
    <citation type="submission" date="2013-09" db="EMBL/GenBank/DDBJ databases">
        <title>Annotation and transcript abundance of metabolic pathway and amino acid biosynthesis genes in the gall midge Mayetiola destructor (Diptera: Cecidomyiidae).</title>
        <authorList>
            <person name="Shreve J.T."/>
            <person name="Shukle R.H."/>
            <person name="Subramanyam S."/>
            <person name="Johnson A.J."/>
            <person name="Schemerhorn B.J."/>
            <person name="Williams C.E."/>
        </authorList>
    </citation>
    <scope>NUCLEOTIDE SEQUENCE</scope>
</reference>
<sequence>MCGILVVMSPTGELRISKRFSKRVRTVREMAYKQSQRQRHRGPDHTGVTVVPEDGVIFVQERLAVVCPKTGDQPLKSQDESIILAANGEIYNYLELSAEIAKRCGKYVPKSDCDVIIAMYEQFGDKLIEHITGMFSFVLYDKKVKKLIVSRDPIGIIPLYKGQDDMGNFWFSSEVKCLAGVCETVEDFEPGSLLTVENGKMSQKKYYEPKWIAEIPTHKADLTLLQQQLVNAVRSHLQSDAPFGSLLSGGVDSSLISSIATQIVRERDPNFRLKTYSIGLENAPDFKYSRMVADYINSDHREIIFKIEDGLDCIRETIYHTESYDITTVRCSIPMILLSRYIKSEGLKMILSGEGADEIFGGYLYFHQAPNAQEFHHELVNRVLSLHKFDCLRANKATMTYGLELRVPFLDTDFLNHSMSIRPEDKMPGIKNQFAQENGHRIPRIEKHILRAAFADKYLPDQVLWRQKEQFSDGVGYSWIDSIRDFAELQINDDEFATAADIYPVNAPTTKEAFYYRALFEEMFPGESYAKTVTRWVPRLDWGCKQDPSGRAQLVHSAAYSE</sequence>
<dbReference type="EMBL" id="KF647641">
    <property type="protein sequence ID" value="AHB50503.1"/>
    <property type="molecule type" value="mRNA"/>
</dbReference>
<evidence type="ECO:0000256" key="13">
    <source>
        <dbReference type="PIRSR" id="PIRSR001589-1"/>
    </source>
</evidence>
<dbReference type="InterPro" id="IPR050795">
    <property type="entry name" value="Asn_Synthetase"/>
</dbReference>
<dbReference type="PANTHER" id="PTHR11772">
    <property type="entry name" value="ASPARAGINE SYNTHETASE"/>
    <property type="match status" value="1"/>
</dbReference>
<accession>V5SKI5</accession>
<dbReference type="PROSITE" id="PS51278">
    <property type="entry name" value="GATASE_TYPE_2"/>
    <property type="match status" value="1"/>
</dbReference>
<name>V5SKI5_MAYDE</name>
<dbReference type="GO" id="GO:0005829">
    <property type="term" value="C:cytosol"/>
    <property type="evidence" value="ECO:0007669"/>
    <property type="project" value="TreeGrafter"/>
</dbReference>
<dbReference type="InterPro" id="IPR006426">
    <property type="entry name" value="Asn_synth_AEB"/>
</dbReference>
<dbReference type="SUPFAM" id="SSF52402">
    <property type="entry name" value="Adenine nucleotide alpha hydrolases-like"/>
    <property type="match status" value="1"/>
</dbReference>
<comment type="catalytic activity">
    <reaction evidence="11">
        <text>L-aspartate + L-glutamine + ATP + H2O = L-asparagine + L-glutamate + AMP + diphosphate + H(+)</text>
        <dbReference type="Rhea" id="RHEA:12228"/>
        <dbReference type="ChEBI" id="CHEBI:15377"/>
        <dbReference type="ChEBI" id="CHEBI:15378"/>
        <dbReference type="ChEBI" id="CHEBI:29985"/>
        <dbReference type="ChEBI" id="CHEBI:29991"/>
        <dbReference type="ChEBI" id="CHEBI:30616"/>
        <dbReference type="ChEBI" id="CHEBI:33019"/>
        <dbReference type="ChEBI" id="CHEBI:58048"/>
        <dbReference type="ChEBI" id="CHEBI:58359"/>
        <dbReference type="ChEBI" id="CHEBI:456215"/>
        <dbReference type="EC" id="6.3.5.4"/>
    </reaction>
</comment>
<dbReference type="AlphaFoldDB" id="V5SKI5"/>
<dbReference type="GO" id="GO:0070981">
    <property type="term" value="P:L-asparagine biosynthetic process"/>
    <property type="evidence" value="ECO:0007669"/>
    <property type="project" value="UniProtKB-UniPathway"/>
</dbReference>
<feature type="domain" description="Glutamine amidotransferase type-2" evidence="16">
    <location>
        <begin position="2"/>
        <end position="199"/>
    </location>
</feature>
<dbReference type="Gene3D" id="3.40.50.620">
    <property type="entry name" value="HUPs"/>
    <property type="match status" value="1"/>
</dbReference>
<feature type="binding site" evidence="14">
    <location>
        <position position="246"/>
    </location>
    <ligand>
        <name>ATP</name>
        <dbReference type="ChEBI" id="CHEBI:30616"/>
    </ligand>
</feature>
<dbReference type="CDD" id="cd01991">
    <property type="entry name" value="Asn_synthase_B_C"/>
    <property type="match status" value="1"/>
</dbReference>
<dbReference type="InterPro" id="IPR029055">
    <property type="entry name" value="Ntn_hydrolases_N"/>
</dbReference>
<protein>
    <recommendedName>
        <fullName evidence="3">Asparagine synthetase [glutamine-hydrolyzing]</fullName>
        <ecNumber evidence="2">6.3.5.4</ecNumber>
    </recommendedName>
    <alternativeName>
        <fullName evidence="10">Glutamine-dependent asparagine synthetase</fullName>
    </alternativeName>
</protein>
<evidence type="ECO:0000256" key="9">
    <source>
        <dbReference type="ARBA" id="ARBA00022962"/>
    </source>
</evidence>
<keyword evidence="4" id="KW-0436">Ligase</keyword>
<dbReference type="Gene3D" id="3.60.20.10">
    <property type="entry name" value="Glutamine Phosphoribosylpyrophosphate, subunit 1, domain 1"/>
    <property type="match status" value="1"/>
</dbReference>
<evidence type="ECO:0000256" key="2">
    <source>
        <dbReference type="ARBA" id="ARBA00012737"/>
    </source>
</evidence>
<keyword evidence="5 13" id="KW-0028">Amino-acid biosynthesis</keyword>
<dbReference type="Pfam" id="PF00733">
    <property type="entry name" value="Asn_synthase"/>
    <property type="match status" value="1"/>
</dbReference>
<dbReference type="EC" id="6.3.5.4" evidence="2"/>
<evidence type="ECO:0000256" key="7">
    <source>
        <dbReference type="ARBA" id="ARBA00022840"/>
    </source>
</evidence>
<keyword evidence="6 12" id="KW-0547">Nucleotide-binding</keyword>
<evidence type="ECO:0000256" key="8">
    <source>
        <dbReference type="ARBA" id="ARBA00022888"/>
    </source>
</evidence>
<evidence type="ECO:0000256" key="3">
    <source>
        <dbReference type="ARBA" id="ARBA00021389"/>
    </source>
</evidence>
<dbReference type="Pfam" id="PF13537">
    <property type="entry name" value="GATase_7"/>
    <property type="match status" value="1"/>
</dbReference>
<evidence type="ECO:0000256" key="14">
    <source>
        <dbReference type="PIRSR" id="PIRSR001589-2"/>
    </source>
</evidence>
<evidence type="ECO:0000256" key="4">
    <source>
        <dbReference type="ARBA" id="ARBA00022598"/>
    </source>
</evidence>
<evidence type="ECO:0000256" key="15">
    <source>
        <dbReference type="PIRSR" id="PIRSR001589-3"/>
    </source>
</evidence>
<gene>
    <name evidence="17" type="primary">asns</name>
</gene>
<dbReference type="InterPro" id="IPR017932">
    <property type="entry name" value="GATase_2_dom"/>
</dbReference>
<evidence type="ECO:0000313" key="17">
    <source>
        <dbReference type="EMBL" id="AHB50503.1"/>
    </source>
</evidence>
<organism evidence="17">
    <name type="scientific">Mayetiola destructor</name>
    <name type="common">Hessian fly</name>
    <dbReference type="NCBI Taxonomy" id="39758"/>
    <lineage>
        <taxon>Eukaryota</taxon>
        <taxon>Metazoa</taxon>
        <taxon>Ecdysozoa</taxon>
        <taxon>Arthropoda</taxon>
        <taxon>Hexapoda</taxon>
        <taxon>Insecta</taxon>
        <taxon>Pterygota</taxon>
        <taxon>Neoptera</taxon>
        <taxon>Endopterygota</taxon>
        <taxon>Diptera</taxon>
        <taxon>Nematocera</taxon>
        <taxon>Sciaroidea</taxon>
        <taxon>Cecidomyiidae</taxon>
        <taxon>Mayetiola</taxon>
    </lineage>
</organism>
<dbReference type="CDD" id="cd00712">
    <property type="entry name" value="AsnB"/>
    <property type="match status" value="1"/>
</dbReference>
<dbReference type="GO" id="GO:0005524">
    <property type="term" value="F:ATP binding"/>
    <property type="evidence" value="ECO:0007669"/>
    <property type="project" value="UniProtKB-KW"/>
</dbReference>
<evidence type="ECO:0000256" key="12">
    <source>
        <dbReference type="PIRNR" id="PIRNR001589"/>
    </source>
</evidence>
<evidence type="ECO:0000256" key="10">
    <source>
        <dbReference type="ARBA" id="ARBA00030234"/>
    </source>
</evidence>
<feature type="site" description="Important for beta-aspartyl-AMP intermediate formation" evidence="15">
    <location>
        <position position="354"/>
    </location>
</feature>
<dbReference type="InterPro" id="IPR001962">
    <property type="entry name" value="Asn_synthase"/>
</dbReference>
<dbReference type="NCBIfam" id="TIGR01536">
    <property type="entry name" value="asn_synth_AEB"/>
    <property type="match status" value="1"/>
</dbReference>
<comment type="pathway">
    <text evidence="1">Amino-acid biosynthesis; L-asparagine biosynthesis; L-asparagine from L-aspartate (L-Gln route): step 1/1.</text>
</comment>
<dbReference type="InterPro" id="IPR033738">
    <property type="entry name" value="AsnB_N"/>
</dbReference>
<feature type="binding site" evidence="14">
    <location>
        <position position="112"/>
    </location>
    <ligand>
        <name>L-glutamine</name>
        <dbReference type="ChEBI" id="CHEBI:58359"/>
    </ligand>
</feature>
<evidence type="ECO:0000256" key="1">
    <source>
        <dbReference type="ARBA" id="ARBA00005187"/>
    </source>
</evidence>
<dbReference type="NCBIfam" id="NF006949">
    <property type="entry name" value="PRK09431.1"/>
    <property type="match status" value="1"/>
</dbReference>
<dbReference type="UniPathway" id="UPA00134">
    <property type="reaction ID" value="UER00195"/>
</dbReference>
<proteinExistence type="evidence at transcript level"/>
<evidence type="ECO:0000256" key="11">
    <source>
        <dbReference type="ARBA" id="ARBA00048741"/>
    </source>
</evidence>
<feature type="binding site" evidence="14">
    <location>
        <position position="278"/>
    </location>
    <ligand>
        <name>ATP</name>
        <dbReference type="ChEBI" id="CHEBI:30616"/>
    </ligand>
</feature>
<keyword evidence="9 13" id="KW-0315">Glutamine amidotransferase</keyword>
<feature type="binding site" evidence="14">
    <location>
        <begin position="352"/>
        <end position="353"/>
    </location>
    <ligand>
        <name>ATP</name>
        <dbReference type="ChEBI" id="CHEBI:30616"/>
    </ligand>
</feature>
<dbReference type="PIRSF" id="PIRSF001589">
    <property type="entry name" value="Asn_synthetase_glu-h"/>
    <property type="match status" value="1"/>
</dbReference>
<dbReference type="SUPFAM" id="SSF56235">
    <property type="entry name" value="N-terminal nucleophile aminohydrolases (Ntn hydrolases)"/>
    <property type="match status" value="1"/>
</dbReference>
<evidence type="ECO:0000256" key="6">
    <source>
        <dbReference type="ARBA" id="ARBA00022741"/>
    </source>
</evidence>
<dbReference type="GO" id="GO:0004066">
    <property type="term" value="F:asparagine synthase (glutamine-hydrolyzing) activity"/>
    <property type="evidence" value="ECO:0007669"/>
    <property type="project" value="UniProtKB-EC"/>
</dbReference>
<keyword evidence="7 12" id="KW-0067">ATP-binding</keyword>
<dbReference type="InterPro" id="IPR014729">
    <property type="entry name" value="Rossmann-like_a/b/a_fold"/>
</dbReference>